<sequence>MEVSIDIIANDRKRKQMMPPTWKKHSLFWSGKELSLFSNINLGRRKKVEGLNAFLTRLPNTYILRVDQ</sequence>
<accession>A0AAV6VP08</accession>
<organism evidence="1 2">
    <name type="scientific">Oedothorax gibbosus</name>
    <dbReference type="NCBI Taxonomy" id="931172"/>
    <lineage>
        <taxon>Eukaryota</taxon>
        <taxon>Metazoa</taxon>
        <taxon>Ecdysozoa</taxon>
        <taxon>Arthropoda</taxon>
        <taxon>Chelicerata</taxon>
        <taxon>Arachnida</taxon>
        <taxon>Araneae</taxon>
        <taxon>Araneomorphae</taxon>
        <taxon>Entelegynae</taxon>
        <taxon>Araneoidea</taxon>
        <taxon>Linyphiidae</taxon>
        <taxon>Erigoninae</taxon>
        <taxon>Oedothorax</taxon>
    </lineage>
</organism>
<dbReference type="AlphaFoldDB" id="A0AAV6VP08"/>
<keyword evidence="2" id="KW-1185">Reference proteome</keyword>
<name>A0AAV6VP08_9ARAC</name>
<dbReference type="EMBL" id="JAFNEN010000046">
    <property type="protein sequence ID" value="KAG8197998.1"/>
    <property type="molecule type" value="Genomic_DNA"/>
</dbReference>
<proteinExistence type="predicted"/>
<protein>
    <submittedName>
        <fullName evidence="1">Uncharacterized protein</fullName>
    </submittedName>
</protein>
<reference evidence="1 2" key="1">
    <citation type="journal article" date="2022" name="Nat. Ecol. Evol.">
        <title>A masculinizing supergene underlies an exaggerated male reproductive morph in a spider.</title>
        <authorList>
            <person name="Hendrickx F."/>
            <person name="De Corte Z."/>
            <person name="Sonet G."/>
            <person name="Van Belleghem S.M."/>
            <person name="Kostlbacher S."/>
            <person name="Vangestel C."/>
        </authorList>
    </citation>
    <scope>NUCLEOTIDE SEQUENCE [LARGE SCALE GENOMIC DNA]</scope>
    <source>
        <strain evidence="1">W744_W776</strain>
    </source>
</reference>
<gene>
    <name evidence="1" type="ORF">JTE90_029392</name>
</gene>
<evidence type="ECO:0000313" key="2">
    <source>
        <dbReference type="Proteomes" id="UP000827092"/>
    </source>
</evidence>
<evidence type="ECO:0000313" key="1">
    <source>
        <dbReference type="EMBL" id="KAG8197998.1"/>
    </source>
</evidence>
<comment type="caution">
    <text evidence="1">The sequence shown here is derived from an EMBL/GenBank/DDBJ whole genome shotgun (WGS) entry which is preliminary data.</text>
</comment>
<dbReference type="Proteomes" id="UP000827092">
    <property type="component" value="Unassembled WGS sequence"/>
</dbReference>